<dbReference type="CDD" id="cd07043">
    <property type="entry name" value="STAS_anti-anti-sigma_factors"/>
    <property type="match status" value="1"/>
</dbReference>
<reference evidence="4 7" key="2">
    <citation type="submission" date="2019-04" db="EMBL/GenBank/DDBJ databases">
        <title>Draft genome sequences of Streptomyces avermitilis NBRC 14893.</title>
        <authorList>
            <person name="Komaki H."/>
            <person name="Tamura T."/>
            <person name="Hosoyama A."/>
        </authorList>
    </citation>
    <scope>NUCLEOTIDE SEQUENCE [LARGE SCALE GENOMIC DNA]</scope>
    <source>
        <strain evidence="4 7">NBRC 14893</strain>
    </source>
</reference>
<protein>
    <recommendedName>
        <fullName evidence="2">Anti-sigma factor antagonist</fullName>
    </recommendedName>
</protein>
<evidence type="ECO:0000313" key="6">
    <source>
        <dbReference type="Proteomes" id="UP000299211"/>
    </source>
</evidence>
<dbReference type="PANTHER" id="PTHR33495:SF2">
    <property type="entry name" value="ANTI-SIGMA FACTOR ANTAGONIST TM_1081-RELATED"/>
    <property type="match status" value="1"/>
</dbReference>
<dbReference type="AlphaFoldDB" id="A0A4D4MUU5"/>
<evidence type="ECO:0000259" key="3">
    <source>
        <dbReference type="PROSITE" id="PS50801"/>
    </source>
</evidence>
<evidence type="ECO:0000256" key="2">
    <source>
        <dbReference type="RuleBase" id="RU003749"/>
    </source>
</evidence>
<reference evidence="5 6" key="1">
    <citation type="submission" date="2019-04" db="EMBL/GenBank/DDBJ databases">
        <title>Draft genome sequences of Streptomyces avermitilis ATCC 31267.</title>
        <authorList>
            <person name="Komaki H."/>
            <person name="Tamura T."/>
            <person name="Hosoyama A."/>
        </authorList>
    </citation>
    <scope>NUCLEOTIDE SEQUENCE [LARGE SCALE GENOMIC DNA]</scope>
    <source>
        <strain evidence="5 6">ATCC 31267</strain>
    </source>
</reference>
<dbReference type="OMA" id="SEDRGKW"/>
<comment type="caution">
    <text evidence="5">The sequence shown here is derived from an EMBL/GenBank/DDBJ whole genome shotgun (WGS) entry which is preliminary data.</text>
</comment>
<dbReference type="InterPro" id="IPR003658">
    <property type="entry name" value="Anti-sigma_ant"/>
</dbReference>
<evidence type="ECO:0000256" key="1">
    <source>
        <dbReference type="ARBA" id="ARBA00009013"/>
    </source>
</evidence>
<dbReference type="STRING" id="33903.AQJ43_05690"/>
<comment type="similarity">
    <text evidence="1 2">Belongs to the anti-sigma-factor antagonist family.</text>
</comment>
<gene>
    <name evidence="4" type="ORF">SAV14893_033170</name>
    <name evidence="5" type="ORF">SAV31267_054130</name>
</gene>
<evidence type="ECO:0000313" key="7">
    <source>
        <dbReference type="Proteomes" id="UP000302139"/>
    </source>
</evidence>
<feature type="domain" description="STAS" evidence="3">
    <location>
        <begin position="19"/>
        <end position="116"/>
    </location>
</feature>
<dbReference type="PROSITE" id="PS50801">
    <property type="entry name" value="STAS"/>
    <property type="match status" value="1"/>
</dbReference>
<proteinExistence type="inferred from homology"/>
<dbReference type="Proteomes" id="UP000302139">
    <property type="component" value="Unassembled WGS sequence"/>
</dbReference>
<name>A0A4D4MUU5_STRAX</name>
<dbReference type="Pfam" id="PF01740">
    <property type="entry name" value="STAS"/>
    <property type="match status" value="1"/>
</dbReference>
<evidence type="ECO:0000313" key="4">
    <source>
        <dbReference type="EMBL" id="GDY63924.1"/>
    </source>
</evidence>
<dbReference type="PANTHER" id="PTHR33495">
    <property type="entry name" value="ANTI-SIGMA FACTOR ANTAGONIST TM_1081-RELATED-RELATED"/>
    <property type="match status" value="1"/>
</dbReference>
<dbReference type="InterPro" id="IPR036513">
    <property type="entry name" value="STAS_dom_sf"/>
</dbReference>
<accession>A0A4D4MUU5</accession>
<dbReference type="NCBIfam" id="TIGR00377">
    <property type="entry name" value="ant_ant_sig"/>
    <property type="match status" value="1"/>
</dbReference>
<dbReference type="SUPFAM" id="SSF52091">
    <property type="entry name" value="SpoIIaa-like"/>
    <property type="match status" value="1"/>
</dbReference>
<dbReference type="InterPro" id="IPR002645">
    <property type="entry name" value="STAS_dom"/>
</dbReference>
<evidence type="ECO:0000313" key="5">
    <source>
        <dbReference type="EMBL" id="GDY75928.1"/>
    </source>
</evidence>
<dbReference type="EMBL" id="BJHY01000001">
    <property type="protein sequence ID" value="GDY75928.1"/>
    <property type="molecule type" value="Genomic_DNA"/>
</dbReference>
<dbReference type="Gene3D" id="3.30.750.24">
    <property type="entry name" value="STAS domain"/>
    <property type="match status" value="1"/>
</dbReference>
<dbReference type="EMBL" id="BJHX01000001">
    <property type="protein sequence ID" value="GDY63924.1"/>
    <property type="molecule type" value="Genomic_DNA"/>
</dbReference>
<dbReference type="Proteomes" id="UP000299211">
    <property type="component" value="Unassembled WGS sequence"/>
</dbReference>
<sequence>MLVPMSSVRRSEDRGKWAVVVLTGEVDCDLTPALREAVDSLTAEDHGLIVLDLGQVSFMDSAGLGVVVYGMRRAGALGGRLRLAGPGEQVRELLRLTGLDAAVEVFGDVPAACAYGPTPKGLERI</sequence>
<dbReference type="GO" id="GO:0043856">
    <property type="term" value="F:anti-sigma factor antagonist activity"/>
    <property type="evidence" value="ECO:0007669"/>
    <property type="project" value="InterPro"/>
</dbReference>
<organism evidence="5 6">
    <name type="scientific">Streptomyces avermitilis</name>
    <dbReference type="NCBI Taxonomy" id="33903"/>
    <lineage>
        <taxon>Bacteria</taxon>
        <taxon>Bacillati</taxon>
        <taxon>Actinomycetota</taxon>
        <taxon>Actinomycetes</taxon>
        <taxon>Kitasatosporales</taxon>
        <taxon>Streptomycetaceae</taxon>
        <taxon>Streptomyces</taxon>
    </lineage>
</organism>